<feature type="region of interest" description="Disordered" evidence="6">
    <location>
        <begin position="328"/>
        <end position="349"/>
    </location>
</feature>
<dbReference type="InterPro" id="IPR013216">
    <property type="entry name" value="Methyltransf_11"/>
</dbReference>
<evidence type="ECO:0000256" key="5">
    <source>
        <dbReference type="ARBA" id="ARBA00042549"/>
    </source>
</evidence>
<evidence type="ECO:0000256" key="4">
    <source>
        <dbReference type="ARBA" id="ARBA00041833"/>
    </source>
</evidence>
<name>A0A9D3Z7W7_DREPO</name>
<evidence type="ECO:0000256" key="1">
    <source>
        <dbReference type="ARBA" id="ARBA00022603"/>
    </source>
</evidence>
<protein>
    <recommendedName>
        <fullName evidence="3">Arginine-hydroxylase NDUFAF5, mitochondrial</fullName>
    </recommendedName>
    <alternativeName>
        <fullName evidence="4">NADH dehydrogenase [ubiquinone] 1 alpha subcomplex assembly factor 5</fullName>
    </alternativeName>
    <alternativeName>
        <fullName evidence="5">Putative methyltransferase NDUFAF5</fullName>
    </alternativeName>
</protein>
<dbReference type="Gene3D" id="3.40.50.150">
    <property type="entry name" value="Vaccinia Virus protein VP39"/>
    <property type="match status" value="1"/>
</dbReference>
<reference evidence="8" key="2">
    <citation type="submission" date="2020-11" db="EMBL/GenBank/DDBJ databases">
        <authorList>
            <person name="McCartney M.A."/>
            <person name="Auch B."/>
            <person name="Kono T."/>
            <person name="Mallez S."/>
            <person name="Becker A."/>
            <person name="Gohl D.M."/>
            <person name="Silverstein K.A.T."/>
            <person name="Koren S."/>
            <person name="Bechman K.B."/>
            <person name="Herman A."/>
            <person name="Abrahante J.E."/>
            <person name="Garbe J."/>
        </authorList>
    </citation>
    <scope>NUCLEOTIDE SEQUENCE</scope>
    <source>
        <strain evidence="8">Duluth1</strain>
        <tissue evidence="8">Whole animal</tissue>
    </source>
</reference>
<dbReference type="GO" id="GO:0032259">
    <property type="term" value="P:methylation"/>
    <property type="evidence" value="ECO:0007669"/>
    <property type="project" value="UniProtKB-KW"/>
</dbReference>
<sequence>MARMYYPFSRLFRNFSSSSCLKSNRGEVIMNVFDRKAKRMHRDRSAVMPDYKVYEYIKEEIGYRVADRVGDIKREFEVLVDLGCGRGYVSKHLLKDTVKTIYQCELSEKMLSQSEVSIEVPTYRIVADEEYFPFRDNSLDIVVSSLSLHWVNDLPGCFKQVFNALKPDGVFLGCMFGGDTLFELRVALQLAEQEREGGISPHISPFTSVQDLGNLLNRAGFTMLTMDVDEMKITYPSIYELMYDLKGMAENNCTWSRKPALRRDTIMAADAIYRDMYGQKEGLPATFQAIYFIGWKPHPSQPKPAQRGSGQMSLKDIANLADITETLTPEDAKKISDMLSNMEEDPKKT</sequence>
<dbReference type="InterPro" id="IPR029063">
    <property type="entry name" value="SAM-dependent_MTases_sf"/>
</dbReference>
<feature type="domain" description="Methyltransferase type 11" evidence="7">
    <location>
        <begin position="80"/>
        <end position="172"/>
    </location>
</feature>
<reference evidence="8" key="1">
    <citation type="journal article" date="2019" name="bioRxiv">
        <title>The Genome of the Zebra Mussel, Dreissena polymorpha: A Resource for Invasive Species Research.</title>
        <authorList>
            <person name="McCartney M.A."/>
            <person name="Auch B."/>
            <person name="Kono T."/>
            <person name="Mallez S."/>
            <person name="Zhang Y."/>
            <person name="Obille A."/>
            <person name="Becker A."/>
            <person name="Abrahante J.E."/>
            <person name="Garbe J."/>
            <person name="Badalamenti J.P."/>
            <person name="Herman A."/>
            <person name="Mangelson H."/>
            <person name="Liachko I."/>
            <person name="Sullivan S."/>
            <person name="Sone E.D."/>
            <person name="Koren S."/>
            <person name="Silverstein K.A.T."/>
            <person name="Beckman K.B."/>
            <person name="Gohl D.M."/>
        </authorList>
    </citation>
    <scope>NUCLEOTIDE SEQUENCE</scope>
    <source>
        <strain evidence="8">Duluth1</strain>
        <tissue evidence="8">Whole animal</tissue>
    </source>
</reference>
<dbReference type="GO" id="GO:0005739">
    <property type="term" value="C:mitochondrion"/>
    <property type="evidence" value="ECO:0007669"/>
    <property type="project" value="TreeGrafter"/>
</dbReference>
<organism evidence="8 9">
    <name type="scientific">Dreissena polymorpha</name>
    <name type="common">Zebra mussel</name>
    <name type="synonym">Mytilus polymorpha</name>
    <dbReference type="NCBI Taxonomy" id="45954"/>
    <lineage>
        <taxon>Eukaryota</taxon>
        <taxon>Metazoa</taxon>
        <taxon>Spiralia</taxon>
        <taxon>Lophotrochozoa</taxon>
        <taxon>Mollusca</taxon>
        <taxon>Bivalvia</taxon>
        <taxon>Autobranchia</taxon>
        <taxon>Heteroconchia</taxon>
        <taxon>Euheterodonta</taxon>
        <taxon>Imparidentia</taxon>
        <taxon>Neoheterodontei</taxon>
        <taxon>Myida</taxon>
        <taxon>Dreissenoidea</taxon>
        <taxon>Dreissenidae</taxon>
        <taxon>Dreissena</taxon>
    </lineage>
</organism>
<evidence type="ECO:0000313" key="8">
    <source>
        <dbReference type="EMBL" id="KAH3711972.1"/>
    </source>
</evidence>
<dbReference type="InterPro" id="IPR050602">
    <property type="entry name" value="Malonyl-ACP_OMT"/>
</dbReference>
<dbReference type="CDD" id="cd02440">
    <property type="entry name" value="AdoMet_MTases"/>
    <property type="match status" value="1"/>
</dbReference>
<dbReference type="Pfam" id="PF08241">
    <property type="entry name" value="Methyltransf_11"/>
    <property type="match status" value="1"/>
</dbReference>
<dbReference type="Proteomes" id="UP000828390">
    <property type="component" value="Unassembled WGS sequence"/>
</dbReference>
<dbReference type="GO" id="GO:0032981">
    <property type="term" value="P:mitochondrial respiratory chain complex I assembly"/>
    <property type="evidence" value="ECO:0007669"/>
    <property type="project" value="TreeGrafter"/>
</dbReference>
<proteinExistence type="predicted"/>
<dbReference type="PANTHER" id="PTHR13090">
    <property type="entry name" value="ARGININE-HYDROXYLASE NDUFAF5, MITOCHONDRIAL"/>
    <property type="match status" value="1"/>
</dbReference>
<keyword evidence="9" id="KW-1185">Reference proteome</keyword>
<evidence type="ECO:0000256" key="6">
    <source>
        <dbReference type="SAM" id="MobiDB-lite"/>
    </source>
</evidence>
<gene>
    <name evidence="8" type="ORF">DPMN_071648</name>
</gene>
<accession>A0A9D3Z7W7</accession>
<dbReference type="SUPFAM" id="SSF53335">
    <property type="entry name" value="S-adenosyl-L-methionine-dependent methyltransferases"/>
    <property type="match status" value="1"/>
</dbReference>
<comment type="caution">
    <text evidence="8">The sequence shown here is derived from an EMBL/GenBank/DDBJ whole genome shotgun (WGS) entry which is preliminary data.</text>
</comment>
<keyword evidence="1" id="KW-0489">Methyltransferase</keyword>
<dbReference type="EMBL" id="JAIWYP010000014">
    <property type="protein sequence ID" value="KAH3711972.1"/>
    <property type="molecule type" value="Genomic_DNA"/>
</dbReference>
<evidence type="ECO:0000259" key="7">
    <source>
        <dbReference type="Pfam" id="PF08241"/>
    </source>
</evidence>
<dbReference type="GO" id="GO:0008757">
    <property type="term" value="F:S-adenosylmethionine-dependent methyltransferase activity"/>
    <property type="evidence" value="ECO:0007669"/>
    <property type="project" value="InterPro"/>
</dbReference>
<dbReference type="PANTHER" id="PTHR13090:SF1">
    <property type="entry name" value="ARGININE-HYDROXYLASE NDUFAF5, MITOCHONDRIAL"/>
    <property type="match status" value="1"/>
</dbReference>
<evidence type="ECO:0000256" key="2">
    <source>
        <dbReference type="ARBA" id="ARBA00022679"/>
    </source>
</evidence>
<keyword evidence="2" id="KW-0808">Transferase</keyword>
<evidence type="ECO:0000256" key="3">
    <source>
        <dbReference type="ARBA" id="ARBA00040937"/>
    </source>
</evidence>
<dbReference type="AlphaFoldDB" id="A0A9D3Z7W7"/>
<evidence type="ECO:0000313" key="9">
    <source>
        <dbReference type="Proteomes" id="UP000828390"/>
    </source>
</evidence>